<reference evidence="2 3" key="1">
    <citation type="journal article" date="2010" name="Stand. Genomic Sci.">
        <title>Complete genome sequence of Desulfarculus baarsii type strain (2st14).</title>
        <authorList>
            <person name="Sun H."/>
            <person name="Spring S."/>
            <person name="Lapidus A."/>
            <person name="Davenport K."/>
            <person name="Del Rio T.G."/>
            <person name="Tice H."/>
            <person name="Nolan M."/>
            <person name="Copeland A."/>
            <person name="Cheng J.F."/>
            <person name="Lucas S."/>
            <person name="Tapia R."/>
            <person name="Goodwin L."/>
            <person name="Pitluck S."/>
            <person name="Ivanova N."/>
            <person name="Pagani I."/>
            <person name="Mavromatis K."/>
            <person name="Ovchinnikova G."/>
            <person name="Pati A."/>
            <person name="Chen A."/>
            <person name="Palaniappan K."/>
            <person name="Hauser L."/>
            <person name="Chang Y.J."/>
            <person name="Jeffries C.D."/>
            <person name="Detter J.C."/>
            <person name="Han C."/>
            <person name="Rohde M."/>
            <person name="Brambilla E."/>
            <person name="Goker M."/>
            <person name="Woyke T."/>
            <person name="Bristow J."/>
            <person name="Eisen J.A."/>
            <person name="Markowitz V."/>
            <person name="Hugenholtz P."/>
            <person name="Kyrpides N.C."/>
            <person name="Klenk H.P."/>
            <person name="Land M."/>
        </authorList>
    </citation>
    <scope>NUCLEOTIDE SEQUENCE [LARGE SCALE GENOMIC DNA]</scope>
    <source>
        <strain evidence="3">ATCC 33931 / DSM 2075 / LMG 7858 / VKM B-1802 / 2st14</strain>
    </source>
</reference>
<dbReference type="Pfam" id="PF13185">
    <property type="entry name" value="GAF_2"/>
    <property type="match status" value="1"/>
</dbReference>
<dbReference type="Pfam" id="PF01590">
    <property type="entry name" value="GAF"/>
    <property type="match status" value="1"/>
</dbReference>
<dbReference type="eggNOG" id="COG2203">
    <property type="taxonomic scope" value="Bacteria"/>
</dbReference>
<dbReference type="KEGG" id="dbr:Deba_0924"/>
<gene>
    <name evidence="2" type="ordered locus">Deba_0924</name>
</gene>
<dbReference type="STRING" id="644282.Deba_0924"/>
<evidence type="ECO:0000313" key="2">
    <source>
        <dbReference type="EMBL" id="ADK84294.1"/>
    </source>
</evidence>
<evidence type="ECO:0000259" key="1">
    <source>
        <dbReference type="SMART" id="SM00065"/>
    </source>
</evidence>
<organism evidence="2 3">
    <name type="scientific">Desulfarculus baarsii (strain ATCC 33931 / DSM 2075 / LMG 7858 / VKM B-1802 / 2st14)</name>
    <dbReference type="NCBI Taxonomy" id="644282"/>
    <lineage>
        <taxon>Bacteria</taxon>
        <taxon>Pseudomonadati</taxon>
        <taxon>Thermodesulfobacteriota</taxon>
        <taxon>Desulfarculia</taxon>
        <taxon>Desulfarculales</taxon>
        <taxon>Desulfarculaceae</taxon>
        <taxon>Desulfarculus</taxon>
    </lineage>
</organism>
<dbReference type="InterPro" id="IPR003018">
    <property type="entry name" value="GAF"/>
</dbReference>
<protein>
    <submittedName>
        <fullName evidence="2">Phytochrome sensor protein</fullName>
    </submittedName>
</protein>
<evidence type="ECO:0000313" key="3">
    <source>
        <dbReference type="Proteomes" id="UP000009047"/>
    </source>
</evidence>
<dbReference type="InterPro" id="IPR029016">
    <property type="entry name" value="GAF-like_dom_sf"/>
</dbReference>
<dbReference type="AlphaFoldDB" id="E1QFF8"/>
<dbReference type="HOGENOM" id="CLU_803471_0_0_7"/>
<accession>E1QFF8</accession>
<dbReference type="Gene3D" id="3.30.450.40">
    <property type="match status" value="2"/>
</dbReference>
<proteinExistence type="predicted"/>
<dbReference type="SMART" id="SM00065">
    <property type="entry name" value="GAF"/>
    <property type="match status" value="1"/>
</dbReference>
<dbReference type="SUPFAM" id="SSF55781">
    <property type="entry name" value="GAF domain-like"/>
    <property type="match status" value="2"/>
</dbReference>
<dbReference type="RefSeq" id="WP_013257748.1">
    <property type="nucleotide sequence ID" value="NC_014365.1"/>
</dbReference>
<dbReference type="OrthoDB" id="5496147at2"/>
<feature type="domain" description="GAF" evidence="1">
    <location>
        <begin position="165"/>
        <end position="314"/>
    </location>
</feature>
<keyword evidence="3" id="KW-1185">Reference proteome</keyword>
<dbReference type="Proteomes" id="UP000009047">
    <property type="component" value="Chromosome"/>
</dbReference>
<sequence length="321" mass="35415">MDSRRELSDAIELLADIVEAFTAALFVRQPGEEGLRAVAWHSLGKSFRHDEMIKPGEGLVGYAAKHGQIIDVDRHRVSSDATGIYADDEDIKALLVMPVSDFGVLAVDIKSRPVFGEREKKTVRDFAKFFANMMLHHDVCCREAMYGRILDLLYEVENASLTLGEAREFYRAVLDAGRRYTGLPMGLLCLLHPGRRQFTVEAVDGPSLSTLRGRSFPVSQGLIGLVMRKANPLCHNKLKPLKGKSYLVSPDEQIRGYNAFLGVPLISWKRLIGVWAFAGSTERVVDEEELRALQLAGHRVAATIEHCGLCQGVGPTPGGLS</sequence>
<dbReference type="EMBL" id="CP002085">
    <property type="protein sequence ID" value="ADK84294.1"/>
    <property type="molecule type" value="Genomic_DNA"/>
</dbReference>
<name>E1QFF8_DESB2</name>